<feature type="region of interest" description="Disordered" evidence="1">
    <location>
        <begin position="55"/>
        <end position="82"/>
    </location>
</feature>
<dbReference type="AlphaFoldDB" id="A0A9P6ZW45"/>
<protein>
    <submittedName>
        <fullName evidence="2">Uncharacterized protein</fullName>
    </submittedName>
</protein>
<evidence type="ECO:0000313" key="2">
    <source>
        <dbReference type="EMBL" id="KAG1776906.1"/>
    </source>
</evidence>
<dbReference type="OrthoDB" id="2687928at2759"/>
<evidence type="ECO:0000313" key="3">
    <source>
        <dbReference type="Proteomes" id="UP000714275"/>
    </source>
</evidence>
<evidence type="ECO:0000256" key="1">
    <source>
        <dbReference type="SAM" id="MobiDB-lite"/>
    </source>
</evidence>
<dbReference type="Proteomes" id="UP000714275">
    <property type="component" value="Unassembled WGS sequence"/>
</dbReference>
<keyword evidence="3" id="KW-1185">Reference proteome</keyword>
<gene>
    <name evidence="2" type="ORF">EV702DRAFT_970749</name>
</gene>
<name>A0A9P6ZW45_9AGAM</name>
<comment type="caution">
    <text evidence="2">The sequence shown here is derived from an EMBL/GenBank/DDBJ whole genome shotgun (WGS) entry which is preliminary data.</text>
</comment>
<proteinExistence type="predicted"/>
<feature type="non-terminal residue" evidence="2">
    <location>
        <position position="1"/>
    </location>
</feature>
<sequence>EPVGLNWCQRFLTRHGDEVQTLWSKPLDTQRAQALNPATVEHWFNLVEKHAIMGKDGQPIQKGDMYAMDETGNTPGDQGTHCVVGRRGTKTQHKQGGADRENVTSIVTMPRMW</sequence>
<reference evidence="2" key="1">
    <citation type="journal article" date="2020" name="New Phytol.">
        <title>Comparative genomics reveals dynamic genome evolution in host specialist ectomycorrhizal fungi.</title>
        <authorList>
            <person name="Lofgren L.A."/>
            <person name="Nguyen N.H."/>
            <person name="Vilgalys R."/>
            <person name="Ruytinx J."/>
            <person name="Liao H.L."/>
            <person name="Branco S."/>
            <person name="Kuo A."/>
            <person name="LaButti K."/>
            <person name="Lipzen A."/>
            <person name="Andreopoulos W."/>
            <person name="Pangilinan J."/>
            <person name="Riley R."/>
            <person name="Hundley H."/>
            <person name="Na H."/>
            <person name="Barry K."/>
            <person name="Grigoriev I.V."/>
            <person name="Stajich J.E."/>
            <person name="Kennedy P.G."/>
        </authorList>
    </citation>
    <scope>NUCLEOTIDE SEQUENCE</scope>
    <source>
        <strain evidence="2">DOB743</strain>
    </source>
</reference>
<dbReference type="EMBL" id="JABBWD010000024">
    <property type="protein sequence ID" value="KAG1776906.1"/>
    <property type="molecule type" value="Genomic_DNA"/>
</dbReference>
<accession>A0A9P6ZW45</accession>
<organism evidence="2 3">
    <name type="scientific">Suillus placidus</name>
    <dbReference type="NCBI Taxonomy" id="48579"/>
    <lineage>
        <taxon>Eukaryota</taxon>
        <taxon>Fungi</taxon>
        <taxon>Dikarya</taxon>
        <taxon>Basidiomycota</taxon>
        <taxon>Agaricomycotina</taxon>
        <taxon>Agaricomycetes</taxon>
        <taxon>Agaricomycetidae</taxon>
        <taxon>Boletales</taxon>
        <taxon>Suillineae</taxon>
        <taxon>Suillaceae</taxon>
        <taxon>Suillus</taxon>
    </lineage>
</organism>